<dbReference type="NCBIfam" id="TIGR00756">
    <property type="entry name" value="PPR"/>
    <property type="match status" value="6"/>
</dbReference>
<keyword evidence="2" id="KW-0677">Repeat</keyword>
<evidence type="ECO:0000256" key="2">
    <source>
        <dbReference type="ARBA" id="ARBA00022737"/>
    </source>
</evidence>
<proteinExistence type="inferred from homology"/>
<feature type="repeat" description="PPR" evidence="3">
    <location>
        <begin position="396"/>
        <end position="431"/>
    </location>
</feature>
<sequence>MVRSSYLKRTNLYLRQHRKWPLSPYKAKWHQTFNQQQAMQNLKKSLSQEEQDPNNQAPHLLYSLLHSFTIYNCDPTPQAYLFVIKTLAKTSQFPHIRYVLDHLENNENFETPDSFFTDLFKIYADAGRIQDAVCLFYRIPKFRCVPSVHLLNTLLSVVCRNRECTKVVPKILLQSQLMNIRIEESSFRVLIGCLCRMNRVGFALEIFNCMINDGFLIDAKTFSLILSSVCEQKKGLSGVEVLGFLQEMKRLGFCPGMADYTNVIRYLVKIKKGLEALSVLSQMKLDGIKPDVVCYTMVMSGVIAEEDYEKADKLFDELLVLGLVPDVYTYNVYINGLCKQNKVEAGIKMIACMEELRCKPNAITYNTILQALCKVGELSKSRELVREMRLKGNAPNLHTYNIMINGLVSTSEIVEACSLLTEVLDKFSCPPSFIFDDTLCGLCYRGMVSAVVELLKEMADKNVSPGARVWKALLLSSGSKLDFMDTSLIDLVDPRLYGGPVKMLHLKVVQLCQVPCTGAMVDDCPARVSLCDSLNGSEHAMDSVHFRNKHMVHSSVSGAI</sequence>
<dbReference type="InterPro" id="IPR002885">
    <property type="entry name" value="PPR_rpt"/>
</dbReference>
<feature type="repeat" description="PPR" evidence="3">
    <location>
        <begin position="326"/>
        <end position="360"/>
    </location>
</feature>
<evidence type="ECO:0008006" key="6">
    <source>
        <dbReference type="Google" id="ProtNLM"/>
    </source>
</evidence>
<accession>A0ABQ8HBP9</accession>
<dbReference type="PROSITE" id="PS51375">
    <property type="entry name" value="PPR"/>
    <property type="match status" value="5"/>
</dbReference>
<dbReference type="InterPro" id="IPR011990">
    <property type="entry name" value="TPR-like_helical_dom_sf"/>
</dbReference>
<dbReference type="Proteomes" id="UP000827721">
    <property type="component" value="Unassembled WGS sequence"/>
</dbReference>
<protein>
    <recommendedName>
        <fullName evidence="6">Pentatricopeptide repeat-containing protein</fullName>
    </recommendedName>
</protein>
<feature type="repeat" description="PPR" evidence="3">
    <location>
        <begin position="183"/>
        <end position="217"/>
    </location>
</feature>
<comment type="caution">
    <text evidence="4">The sequence shown here is derived from an EMBL/GenBank/DDBJ whole genome shotgun (WGS) entry which is preliminary data.</text>
</comment>
<comment type="similarity">
    <text evidence="1">Belongs to the PPR family. P subfamily.</text>
</comment>
<dbReference type="Pfam" id="PF01535">
    <property type="entry name" value="PPR"/>
    <property type="match status" value="3"/>
</dbReference>
<dbReference type="Pfam" id="PF13041">
    <property type="entry name" value="PPR_2"/>
    <property type="match status" value="2"/>
</dbReference>
<organism evidence="4 5">
    <name type="scientific">Xanthoceras sorbifolium</name>
    <dbReference type="NCBI Taxonomy" id="99658"/>
    <lineage>
        <taxon>Eukaryota</taxon>
        <taxon>Viridiplantae</taxon>
        <taxon>Streptophyta</taxon>
        <taxon>Embryophyta</taxon>
        <taxon>Tracheophyta</taxon>
        <taxon>Spermatophyta</taxon>
        <taxon>Magnoliopsida</taxon>
        <taxon>eudicotyledons</taxon>
        <taxon>Gunneridae</taxon>
        <taxon>Pentapetalae</taxon>
        <taxon>rosids</taxon>
        <taxon>malvids</taxon>
        <taxon>Sapindales</taxon>
        <taxon>Sapindaceae</taxon>
        <taxon>Xanthoceroideae</taxon>
        <taxon>Xanthoceras</taxon>
    </lineage>
</organism>
<evidence type="ECO:0000313" key="5">
    <source>
        <dbReference type="Proteomes" id="UP000827721"/>
    </source>
</evidence>
<dbReference type="Gene3D" id="1.25.40.10">
    <property type="entry name" value="Tetratricopeptide repeat domain"/>
    <property type="match status" value="4"/>
</dbReference>
<feature type="repeat" description="PPR" evidence="3">
    <location>
        <begin position="361"/>
        <end position="395"/>
    </location>
</feature>
<gene>
    <name evidence="4" type="ORF">JRO89_XS12G0079400</name>
</gene>
<dbReference type="PANTHER" id="PTHR47936">
    <property type="entry name" value="PPR_LONG DOMAIN-CONTAINING PROTEIN"/>
    <property type="match status" value="1"/>
</dbReference>
<evidence type="ECO:0000313" key="4">
    <source>
        <dbReference type="EMBL" id="KAH7553926.1"/>
    </source>
</evidence>
<name>A0ABQ8HBP9_9ROSI</name>
<reference evidence="4 5" key="1">
    <citation type="submission" date="2021-02" db="EMBL/GenBank/DDBJ databases">
        <title>Plant Genome Project.</title>
        <authorList>
            <person name="Zhang R.-G."/>
        </authorList>
    </citation>
    <scope>NUCLEOTIDE SEQUENCE [LARGE SCALE GENOMIC DNA]</scope>
    <source>
        <tissue evidence="4">Leaves</tissue>
    </source>
</reference>
<dbReference type="PANTHER" id="PTHR47936:SF1">
    <property type="entry name" value="PENTATRICOPEPTIDE REPEAT-CONTAINING PROTEIN GUN1, CHLOROPLASTIC"/>
    <property type="match status" value="1"/>
</dbReference>
<evidence type="ECO:0000256" key="1">
    <source>
        <dbReference type="ARBA" id="ARBA00007626"/>
    </source>
</evidence>
<keyword evidence="5" id="KW-1185">Reference proteome</keyword>
<evidence type="ECO:0000256" key="3">
    <source>
        <dbReference type="PROSITE-ProRule" id="PRU00708"/>
    </source>
</evidence>
<dbReference type="EMBL" id="JAFEMO010000012">
    <property type="protein sequence ID" value="KAH7553926.1"/>
    <property type="molecule type" value="Genomic_DNA"/>
</dbReference>
<feature type="repeat" description="PPR" evidence="3">
    <location>
        <begin position="291"/>
        <end position="325"/>
    </location>
</feature>